<dbReference type="InterPro" id="IPR050248">
    <property type="entry name" value="Polysacc_deacetylase_ArnD"/>
</dbReference>
<dbReference type="CDD" id="cd10944">
    <property type="entry name" value="CE4_SmPgdA_like"/>
    <property type="match status" value="1"/>
</dbReference>
<dbReference type="Pfam" id="PF01522">
    <property type="entry name" value="Polysacc_deac_1"/>
    <property type="match status" value="1"/>
</dbReference>
<protein>
    <submittedName>
        <fullName evidence="4">Polysaccharide deacetylase family protein</fullName>
        <ecNumber evidence="4">3.-.-.-</ecNumber>
    </submittedName>
</protein>
<sequence length="336" mass="37780">MGKRKSGWSRGPIIVIIAIGFLFAGVFVSNYFQANAASEPSNHGKNESIKRALAKGPTTESMVRNTKDLMLEKEWMHKQQDKAKSWRNQQDQVPETTTTETAAAQTATEETATPQPPAKESNAAQPEQNNTQPQGNNKTVYLTFDDGPAPFSGDIIAALEQYQFKATFFMIDGNIRRYPDSVKLMVQNGETVGLHSVSHNQKVFYASADSIISELTQNRNTLKEISGVDSYIMRTPYGSVPHMTPEYRQAVTDNGYLMWDWNIDSKDWYYKDARYVDSVIEQLNKLADHNGPIVILLHERQETLAHLPALLDYLSKQGYECKAIDSSMTPVQFSAR</sequence>
<feature type="compositionally biased region" description="Polar residues" evidence="1">
    <location>
        <begin position="122"/>
        <end position="140"/>
    </location>
</feature>
<name>A0ABW8R9F6_9BACI</name>
<dbReference type="Gene3D" id="3.20.20.370">
    <property type="entry name" value="Glycoside hydrolase/deacetylase"/>
    <property type="match status" value="1"/>
</dbReference>
<dbReference type="PANTHER" id="PTHR10587">
    <property type="entry name" value="GLYCOSYL TRANSFERASE-RELATED"/>
    <property type="match status" value="1"/>
</dbReference>
<evidence type="ECO:0000313" key="4">
    <source>
        <dbReference type="EMBL" id="MFK9090086.1"/>
    </source>
</evidence>
<feature type="compositionally biased region" description="Low complexity" evidence="1">
    <location>
        <begin position="94"/>
        <end position="113"/>
    </location>
</feature>
<dbReference type="PROSITE" id="PS51677">
    <property type="entry name" value="NODB"/>
    <property type="match status" value="1"/>
</dbReference>
<dbReference type="PANTHER" id="PTHR10587:SF125">
    <property type="entry name" value="POLYSACCHARIDE DEACETYLASE YHEN-RELATED"/>
    <property type="match status" value="1"/>
</dbReference>
<reference evidence="4 5" key="1">
    <citation type="submission" date="2024-11" db="EMBL/GenBank/DDBJ databases">
        <authorList>
            <person name="Lucas J.A."/>
        </authorList>
    </citation>
    <scope>NUCLEOTIDE SEQUENCE [LARGE SCALE GENOMIC DNA]</scope>
    <source>
        <strain evidence="4 5">Z 5.4</strain>
    </source>
</reference>
<dbReference type="InterPro" id="IPR011330">
    <property type="entry name" value="Glyco_hydro/deAcase_b/a-brl"/>
</dbReference>
<keyword evidence="2" id="KW-1133">Transmembrane helix</keyword>
<accession>A0ABW8R9F6</accession>
<dbReference type="EC" id="3.-.-.-" evidence="4"/>
<dbReference type="EMBL" id="JBJHQH010000001">
    <property type="protein sequence ID" value="MFK9090086.1"/>
    <property type="molecule type" value="Genomic_DNA"/>
</dbReference>
<feature type="domain" description="NodB homology" evidence="3">
    <location>
        <begin position="138"/>
        <end position="322"/>
    </location>
</feature>
<evidence type="ECO:0000313" key="5">
    <source>
        <dbReference type="Proteomes" id="UP001623041"/>
    </source>
</evidence>
<feature type="transmembrane region" description="Helical" evidence="2">
    <location>
        <begin position="12"/>
        <end position="32"/>
    </location>
</feature>
<evidence type="ECO:0000256" key="2">
    <source>
        <dbReference type="SAM" id="Phobius"/>
    </source>
</evidence>
<dbReference type="Proteomes" id="UP001623041">
    <property type="component" value="Unassembled WGS sequence"/>
</dbReference>
<keyword evidence="2" id="KW-0812">Transmembrane</keyword>
<dbReference type="InterPro" id="IPR002509">
    <property type="entry name" value="NODB_dom"/>
</dbReference>
<dbReference type="SUPFAM" id="SSF88713">
    <property type="entry name" value="Glycoside hydrolase/deacetylase"/>
    <property type="match status" value="1"/>
</dbReference>
<comment type="caution">
    <text evidence="4">The sequence shown here is derived from an EMBL/GenBank/DDBJ whole genome shotgun (WGS) entry which is preliminary data.</text>
</comment>
<evidence type="ECO:0000259" key="3">
    <source>
        <dbReference type="PROSITE" id="PS51677"/>
    </source>
</evidence>
<proteinExistence type="predicted"/>
<evidence type="ECO:0000256" key="1">
    <source>
        <dbReference type="SAM" id="MobiDB-lite"/>
    </source>
</evidence>
<keyword evidence="4" id="KW-0378">Hydrolase</keyword>
<dbReference type="GO" id="GO:0016787">
    <property type="term" value="F:hydrolase activity"/>
    <property type="evidence" value="ECO:0007669"/>
    <property type="project" value="UniProtKB-KW"/>
</dbReference>
<feature type="region of interest" description="Disordered" evidence="1">
    <location>
        <begin position="77"/>
        <end position="143"/>
    </location>
</feature>
<dbReference type="RefSeq" id="WP_406578797.1">
    <property type="nucleotide sequence ID" value="NZ_JBJHQH010000001.1"/>
</dbReference>
<gene>
    <name evidence="4" type="ORF">ACJEBI_01135</name>
</gene>
<keyword evidence="2" id="KW-0472">Membrane</keyword>
<keyword evidence="5" id="KW-1185">Reference proteome</keyword>
<feature type="region of interest" description="Disordered" evidence="1">
    <location>
        <begin position="37"/>
        <end position="63"/>
    </location>
</feature>
<organism evidence="4 5">
    <name type="scientific">Bacillus salipaludis</name>
    <dbReference type="NCBI Taxonomy" id="2547811"/>
    <lineage>
        <taxon>Bacteria</taxon>
        <taxon>Bacillati</taxon>
        <taxon>Bacillota</taxon>
        <taxon>Bacilli</taxon>
        <taxon>Bacillales</taxon>
        <taxon>Bacillaceae</taxon>
        <taxon>Bacillus</taxon>
    </lineage>
</organism>